<dbReference type="SUPFAM" id="SSF48652">
    <property type="entry name" value="Tetraspanin"/>
    <property type="match status" value="1"/>
</dbReference>
<organism evidence="14 15">
    <name type="scientific">Eufriesea mexicana</name>
    <dbReference type="NCBI Taxonomy" id="516756"/>
    <lineage>
        <taxon>Eukaryota</taxon>
        <taxon>Metazoa</taxon>
        <taxon>Ecdysozoa</taxon>
        <taxon>Arthropoda</taxon>
        <taxon>Hexapoda</taxon>
        <taxon>Insecta</taxon>
        <taxon>Pterygota</taxon>
        <taxon>Neoptera</taxon>
        <taxon>Endopterygota</taxon>
        <taxon>Hymenoptera</taxon>
        <taxon>Apocrita</taxon>
        <taxon>Aculeata</taxon>
        <taxon>Apoidea</taxon>
        <taxon>Anthophila</taxon>
        <taxon>Apidae</taxon>
        <taxon>Eufriesea</taxon>
    </lineage>
</organism>
<protein>
    <recommendedName>
        <fullName evidence="8">Large ribosomal subunit protein uL5</fullName>
    </recommendedName>
    <alternativeName>
        <fullName evidence="9">60S ribosomal protein L11</fullName>
    </alternativeName>
</protein>
<dbReference type="Pfam" id="PF00335">
    <property type="entry name" value="Tetraspanin"/>
    <property type="match status" value="1"/>
</dbReference>
<comment type="similarity">
    <text evidence="2">Belongs to the universal ribosomal protein uL5 family.</text>
</comment>
<dbReference type="InterPro" id="IPR008952">
    <property type="entry name" value="Tetraspanin_EC2_sf"/>
</dbReference>
<dbReference type="OrthoDB" id="9972904at2759"/>
<keyword evidence="7" id="KW-0687">Ribonucleoprotein</keyword>
<evidence type="ECO:0000259" key="12">
    <source>
        <dbReference type="Pfam" id="PF00281"/>
    </source>
</evidence>
<keyword evidence="6 11" id="KW-0472">Membrane</keyword>
<keyword evidence="4 14" id="KW-0689">Ribosomal protein</keyword>
<sequence length="437" mass="49407">MMASGLLAIASSNFWASRTFAIMLLSKSHLLDLDLKTFGILILCIGIWVRIQLQHYMDVSDESSWHGLLAFASLGAVLTLTATFACCCITREQPALLYLVANFLNNIAEMIELYARLLLSRAASDMSHTNFNEISRNDTSISAINVSVILAVDIETLYGAFLGIMALLEFAIGSSIYIHRSNLNEKFDRDWNKTMAIYGQNQKKTSDIDAIQTTLQCCGNKHYTDWLNTNPPQEIPRSCCKVQDDTCDTNNENDIHTQESKKAPEKKVEKKIEKKVRKEPKDASKNVMREVRIRKLCLNICVGESGDRLTRAAKVLEQLTGQQPVFSKARYTVRSFGIRRNEKIAVHCTVRGAKAEEILEHGLKVQEYELRKDNFSDTGNFGFGVPEHIDLGIKYDPSIAHRRRKTGKVGFQHRLTKEDAMKWFQQKYDGIISAGKK</sequence>
<dbReference type="GO" id="GO:0006412">
    <property type="term" value="P:translation"/>
    <property type="evidence" value="ECO:0007669"/>
    <property type="project" value="InterPro"/>
</dbReference>
<evidence type="ECO:0000256" key="8">
    <source>
        <dbReference type="ARBA" id="ARBA00035245"/>
    </source>
</evidence>
<feature type="transmembrane region" description="Helical" evidence="11">
    <location>
        <begin position="65"/>
        <end position="89"/>
    </location>
</feature>
<dbReference type="Gene3D" id="1.10.1450.10">
    <property type="entry name" value="Tetraspanin"/>
    <property type="match status" value="1"/>
</dbReference>
<evidence type="ECO:0000313" key="15">
    <source>
        <dbReference type="Proteomes" id="UP000250275"/>
    </source>
</evidence>
<dbReference type="PANTHER" id="PTHR11994">
    <property type="entry name" value="60S RIBOSOMAL PROTEIN L11-RELATED"/>
    <property type="match status" value="1"/>
</dbReference>
<dbReference type="EMBL" id="KQ768280">
    <property type="protein sequence ID" value="OAD53184.1"/>
    <property type="molecule type" value="Genomic_DNA"/>
</dbReference>
<proteinExistence type="inferred from homology"/>
<dbReference type="Pfam" id="PF00673">
    <property type="entry name" value="Ribosomal_L5_C"/>
    <property type="match status" value="1"/>
</dbReference>
<evidence type="ECO:0000256" key="10">
    <source>
        <dbReference type="SAM" id="MobiDB-lite"/>
    </source>
</evidence>
<dbReference type="GO" id="GO:0003735">
    <property type="term" value="F:structural constituent of ribosome"/>
    <property type="evidence" value="ECO:0007669"/>
    <property type="project" value="InterPro"/>
</dbReference>
<dbReference type="SUPFAM" id="SSF55282">
    <property type="entry name" value="RL5-like"/>
    <property type="match status" value="1"/>
</dbReference>
<dbReference type="Gene3D" id="3.30.1440.10">
    <property type="match status" value="1"/>
</dbReference>
<dbReference type="AlphaFoldDB" id="A0A310S6A6"/>
<evidence type="ECO:0000313" key="14">
    <source>
        <dbReference type="EMBL" id="OAD53184.1"/>
    </source>
</evidence>
<keyword evidence="15" id="KW-1185">Reference proteome</keyword>
<dbReference type="InterPro" id="IPR018499">
    <property type="entry name" value="Tetraspanin/Peripherin"/>
</dbReference>
<feature type="compositionally biased region" description="Basic and acidic residues" evidence="10">
    <location>
        <begin position="253"/>
        <end position="272"/>
    </location>
</feature>
<evidence type="ECO:0000259" key="13">
    <source>
        <dbReference type="Pfam" id="PF00673"/>
    </source>
</evidence>
<dbReference type="GO" id="GO:0016020">
    <property type="term" value="C:membrane"/>
    <property type="evidence" value="ECO:0007669"/>
    <property type="project" value="UniProtKB-SubCell"/>
</dbReference>
<dbReference type="FunFam" id="3.30.1440.10:FF:000002">
    <property type="entry name" value="60S ribosomal protein L11"/>
    <property type="match status" value="1"/>
</dbReference>
<evidence type="ECO:0000256" key="5">
    <source>
        <dbReference type="ARBA" id="ARBA00022989"/>
    </source>
</evidence>
<feature type="transmembrane region" description="Helical" evidence="11">
    <location>
        <begin position="157"/>
        <end position="179"/>
    </location>
</feature>
<evidence type="ECO:0000256" key="6">
    <source>
        <dbReference type="ARBA" id="ARBA00023136"/>
    </source>
</evidence>
<keyword evidence="3 11" id="KW-0812">Transmembrane</keyword>
<dbReference type="Proteomes" id="UP000250275">
    <property type="component" value="Unassembled WGS sequence"/>
</dbReference>
<feature type="region of interest" description="Disordered" evidence="10">
    <location>
        <begin position="251"/>
        <end position="283"/>
    </location>
</feature>
<feature type="transmembrane region" description="Helical" evidence="11">
    <location>
        <begin position="96"/>
        <end position="117"/>
    </location>
</feature>
<feature type="domain" description="Large ribosomal subunit protein uL5 C-terminal" evidence="13">
    <location>
        <begin position="343"/>
        <end position="400"/>
    </location>
</feature>
<keyword evidence="5 11" id="KW-1133">Transmembrane helix</keyword>
<evidence type="ECO:0000256" key="3">
    <source>
        <dbReference type="ARBA" id="ARBA00022692"/>
    </source>
</evidence>
<reference evidence="14 15" key="1">
    <citation type="submission" date="2015-07" db="EMBL/GenBank/DDBJ databases">
        <title>The genome of Eufriesea mexicana.</title>
        <authorList>
            <person name="Pan H."/>
            <person name="Kapheim K."/>
        </authorList>
    </citation>
    <scope>NUCLEOTIDE SEQUENCE [LARGE SCALE GENOMIC DNA]</scope>
    <source>
        <strain evidence="14">0111107269</strain>
        <tissue evidence="14">Whole body</tissue>
    </source>
</reference>
<name>A0A310S6A6_9HYME</name>
<comment type="subcellular location">
    <subcellularLocation>
        <location evidence="1">Membrane</location>
        <topology evidence="1">Multi-pass membrane protein</topology>
    </subcellularLocation>
</comment>
<dbReference type="PROSITE" id="PS00358">
    <property type="entry name" value="RIBOSOMAL_L5"/>
    <property type="match status" value="1"/>
</dbReference>
<dbReference type="InterPro" id="IPR022803">
    <property type="entry name" value="Ribosomal_uL5_dom_sf"/>
</dbReference>
<dbReference type="InterPro" id="IPR002132">
    <property type="entry name" value="Ribosomal_uL5"/>
</dbReference>
<evidence type="ECO:0000256" key="9">
    <source>
        <dbReference type="ARBA" id="ARBA00035322"/>
    </source>
</evidence>
<dbReference type="GO" id="GO:0005840">
    <property type="term" value="C:ribosome"/>
    <property type="evidence" value="ECO:0007669"/>
    <property type="project" value="UniProtKB-KW"/>
</dbReference>
<evidence type="ECO:0000256" key="2">
    <source>
        <dbReference type="ARBA" id="ARBA00008553"/>
    </source>
</evidence>
<dbReference type="Pfam" id="PF00281">
    <property type="entry name" value="Ribosomal_L5"/>
    <property type="match status" value="1"/>
</dbReference>
<evidence type="ECO:0000256" key="11">
    <source>
        <dbReference type="SAM" id="Phobius"/>
    </source>
</evidence>
<accession>A0A310S6A6</accession>
<evidence type="ECO:0000256" key="4">
    <source>
        <dbReference type="ARBA" id="ARBA00022980"/>
    </source>
</evidence>
<dbReference type="InterPro" id="IPR031309">
    <property type="entry name" value="Ribosomal_uL5_C"/>
</dbReference>
<feature type="transmembrane region" description="Helical" evidence="11">
    <location>
        <begin position="37"/>
        <end position="53"/>
    </location>
</feature>
<gene>
    <name evidence="14" type="ORF">WN48_10697</name>
</gene>
<dbReference type="InterPro" id="IPR031310">
    <property type="entry name" value="Ribosomal_uL5_N"/>
</dbReference>
<evidence type="ECO:0000256" key="7">
    <source>
        <dbReference type="ARBA" id="ARBA00023274"/>
    </source>
</evidence>
<dbReference type="InterPro" id="IPR020929">
    <property type="entry name" value="Ribosomal_uL5_CS"/>
</dbReference>
<dbReference type="GO" id="GO:1990904">
    <property type="term" value="C:ribonucleoprotein complex"/>
    <property type="evidence" value="ECO:0007669"/>
    <property type="project" value="UniProtKB-KW"/>
</dbReference>
<feature type="domain" description="Large ribosomal subunit protein uL5 N-terminal" evidence="12">
    <location>
        <begin position="286"/>
        <end position="339"/>
    </location>
</feature>
<evidence type="ECO:0000256" key="1">
    <source>
        <dbReference type="ARBA" id="ARBA00004141"/>
    </source>
</evidence>